<dbReference type="HOGENOM" id="CLU_2922114_0_0_1"/>
<evidence type="ECO:0000313" key="2">
    <source>
        <dbReference type="Proteomes" id="UP000054549"/>
    </source>
</evidence>
<protein>
    <submittedName>
        <fullName evidence="1">Uncharacterized protein</fullName>
    </submittedName>
</protein>
<gene>
    <name evidence="1" type="ORF">M378DRAFT_170421</name>
</gene>
<organism evidence="1 2">
    <name type="scientific">Amanita muscaria (strain Koide BX008)</name>
    <dbReference type="NCBI Taxonomy" id="946122"/>
    <lineage>
        <taxon>Eukaryota</taxon>
        <taxon>Fungi</taxon>
        <taxon>Dikarya</taxon>
        <taxon>Basidiomycota</taxon>
        <taxon>Agaricomycotina</taxon>
        <taxon>Agaricomycetes</taxon>
        <taxon>Agaricomycetidae</taxon>
        <taxon>Agaricales</taxon>
        <taxon>Pluteineae</taxon>
        <taxon>Amanitaceae</taxon>
        <taxon>Amanita</taxon>
    </lineage>
</organism>
<keyword evidence="2" id="KW-1185">Reference proteome</keyword>
<proteinExistence type="predicted"/>
<dbReference type="AlphaFoldDB" id="A0A0C2WPG0"/>
<sequence>MLTVAQELRFATSSNHSSTFQRLAERTRRTGVGGGTAVTCLLMRFHNRGLAVDSSPYRNKF</sequence>
<accession>A0A0C2WPG0</accession>
<name>A0A0C2WPG0_AMAMK</name>
<dbReference type="Proteomes" id="UP000054549">
    <property type="component" value="Unassembled WGS sequence"/>
</dbReference>
<dbReference type="EMBL" id="KN818334">
    <property type="protein sequence ID" value="KIL58596.1"/>
    <property type="molecule type" value="Genomic_DNA"/>
</dbReference>
<dbReference type="InParanoid" id="A0A0C2WPG0"/>
<evidence type="ECO:0000313" key="1">
    <source>
        <dbReference type="EMBL" id="KIL58596.1"/>
    </source>
</evidence>
<reference evidence="1 2" key="1">
    <citation type="submission" date="2014-04" db="EMBL/GenBank/DDBJ databases">
        <title>Evolutionary Origins and Diversification of the Mycorrhizal Mutualists.</title>
        <authorList>
            <consortium name="DOE Joint Genome Institute"/>
            <consortium name="Mycorrhizal Genomics Consortium"/>
            <person name="Kohler A."/>
            <person name="Kuo A."/>
            <person name="Nagy L.G."/>
            <person name="Floudas D."/>
            <person name="Copeland A."/>
            <person name="Barry K.W."/>
            <person name="Cichocki N."/>
            <person name="Veneault-Fourrey C."/>
            <person name="LaButti K."/>
            <person name="Lindquist E.A."/>
            <person name="Lipzen A."/>
            <person name="Lundell T."/>
            <person name="Morin E."/>
            <person name="Murat C."/>
            <person name="Riley R."/>
            <person name="Ohm R."/>
            <person name="Sun H."/>
            <person name="Tunlid A."/>
            <person name="Henrissat B."/>
            <person name="Grigoriev I.V."/>
            <person name="Hibbett D.S."/>
            <person name="Martin F."/>
        </authorList>
    </citation>
    <scope>NUCLEOTIDE SEQUENCE [LARGE SCALE GENOMIC DNA]</scope>
    <source>
        <strain evidence="1 2">Koide BX008</strain>
    </source>
</reference>